<organism evidence="1 2">
    <name type="scientific">Aestuariibaculum lutulentum</name>
    <dbReference type="NCBI Taxonomy" id="2920935"/>
    <lineage>
        <taxon>Bacteria</taxon>
        <taxon>Pseudomonadati</taxon>
        <taxon>Bacteroidota</taxon>
        <taxon>Flavobacteriia</taxon>
        <taxon>Flavobacteriales</taxon>
        <taxon>Flavobacteriaceae</taxon>
    </lineage>
</organism>
<protein>
    <submittedName>
        <fullName evidence="1">Pentapeptide repeat-containing protein</fullName>
    </submittedName>
</protein>
<dbReference type="Pfam" id="PF00805">
    <property type="entry name" value="Pentapeptide"/>
    <property type="match status" value="1"/>
</dbReference>
<dbReference type="PANTHER" id="PTHR42999">
    <property type="entry name" value="ANTIBIOTIC RESISTANCE PROTEIN MCBG"/>
    <property type="match status" value="1"/>
</dbReference>
<dbReference type="InterPro" id="IPR052949">
    <property type="entry name" value="PA_immunity-related"/>
</dbReference>
<dbReference type="SUPFAM" id="SSF141571">
    <property type="entry name" value="Pentapeptide repeat-like"/>
    <property type="match status" value="1"/>
</dbReference>
<dbReference type="Pfam" id="PF13599">
    <property type="entry name" value="Pentapeptide_4"/>
    <property type="match status" value="1"/>
</dbReference>
<evidence type="ECO:0000313" key="1">
    <source>
        <dbReference type="EMBL" id="MCH4552382.1"/>
    </source>
</evidence>
<gene>
    <name evidence="1" type="ORF">MKW35_07105</name>
</gene>
<comment type="caution">
    <text evidence="1">The sequence shown here is derived from an EMBL/GenBank/DDBJ whole genome shotgun (WGS) entry which is preliminary data.</text>
</comment>
<proteinExistence type="predicted"/>
<sequence>MSLNITEDEVFEKQDFTVNRLPKGDYDYCRFINCNFSESFLSEIKFMECEFIDCNLSSANITHTSFQDVEFKRCKMLGLHFEYCNTFALEIKIDDCTLDHSSFYQVGLKTSSIVNSKCIHVDFTEADLSGVNLEGCDFKGATFQKTVLEHTDFRKSINYRIHPEHNKMKGAKFALEGVSGLLEAYQIKIE</sequence>
<evidence type="ECO:0000313" key="2">
    <source>
        <dbReference type="Proteomes" id="UP001156141"/>
    </source>
</evidence>
<name>A0ABS9RHL5_9FLAO</name>
<dbReference type="PANTHER" id="PTHR42999:SF1">
    <property type="entry name" value="PENTAPEPTIDE REPEAT-CONTAINING PROTEIN"/>
    <property type="match status" value="1"/>
</dbReference>
<accession>A0ABS9RHL5</accession>
<dbReference type="EMBL" id="JAKVQD010000002">
    <property type="protein sequence ID" value="MCH4552382.1"/>
    <property type="molecule type" value="Genomic_DNA"/>
</dbReference>
<dbReference type="Gene3D" id="2.160.20.80">
    <property type="entry name" value="E3 ubiquitin-protein ligase SopA"/>
    <property type="match status" value="1"/>
</dbReference>
<dbReference type="InterPro" id="IPR001646">
    <property type="entry name" value="5peptide_repeat"/>
</dbReference>
<dbReference type="Proteomes" id="UP001156141">
    <property type="component" value="Unassembled WGS sequence"/>
</dbReference>
<keyword evidence="2" id="KW-1185">Reference proteome</keyword>
<reference evidence="1" key="1">
    <citation type="submission" date="2022-02" db="EMBL/GenBank/DDBJ databases">
        <title>Aestuariibaculum sp., a marine bacterium isolated from sediment in Guangxi.</title>
        <authorList>
            <person name="Ying J."/>
        </authorList>
    </citation>
    <scope>NUCLEOTIDE SEQUENCE</scope>
    <source>
        <strain evidence="1">L182</strain>
    </source>
</reference>
<dbReference type="RefSeq" id="WP_240572723.1">
    <property type="nucleotide sequence ID" value="NZ_CP136709.1"/>
</dbReference>